<evidence type="ECO:0000313" key="9">
    <source>
        <dbReference type="EMBL" id="EFO88016.1"/>
    </source>
</evidence>
<dbReference type="InterPro" id="IPR013087">
    <property type="entry name" value="Znf_C2H2_type"/>
</dbReference>
<feature type="domain" description="C2H2-type" evidence="8">
    <location>
        <begin position="113"/>
        <end position="135"/>
    </location>
</feature>
<evidence type="ECO:0000256" key="3">
    <source>
        <dbReference type="ARBA" id="ARBA00022737"/>
    </source>
</evidence>
<name>E3N6B3_CAERE</name>
<evidence type="ECO:0000256" key="4">
    <source>
        <dbReference type="ARBA" id="ARBA00022771"/>
    </source>
</evidence>
<keyword evidence="5" id="KW-0862">Zinc</keyword>
<organism evidence="10">
    <name type="scientific">Caenorhabditis remanei</name>
    <name type="common">Caenorhabditis vulgaris</name>
    <dbReference type="NCBI Taxonomy" id="31234"/>
    <lineage>
        <taxon>Eukaryota</taxon>
        <taxon>Metazoa</taxon>
        <taxon>Ecdysozoa</taxon>
        <taxon>Nematoda</taxon>
        <taxon>Chromadorea</taxon>
        <taxon>Rhabditida</taxon>
        <taxon>Rhabditina</taxon>
        <taxon>Rhabditomorpha</taxon>
        <taxon>Rhabditoidea</taxon>
        <taxon>Rhabditidae</taxon>
        <taxon>Peloderinae</taxon>
        <taxon>Caenorhabditis</taxon>
    </lineage>
</organism>
<feature type="domain" description="C2H2-type" evidence="8">
    <location>
        <begin position="174"/>
        <end position="201"/>
    </location>
</feature>
<proteinExistence type="predicted"/>
<dbReference type="InParanoid" id="E3N6B3"/>
<protein>
    <recommendedName>
        <fullName evidence="8">C2H2-type domain-containing protein</fullName>
    </recommendedName>
</protein>
<evidence type="ECO:0000313" key="10">
    <source>
        <dbReference type="Proteomes" id="UP000008281"/>
    </source>
</evidence>
<dbReference type="PROSITE" id="PS00028">
    <property type="entry name" value="ZINC_FINGER_C2H2_1"/>
    <property type="match status" value="2"/>
</dbReference>
<evidence type="ECO:0000256" key="6">
    <source>
        <dbReference type="ARBA" id="ARBA00023242"/>
    </source>
</evidence>
<dbReference type="HOGENOM" id="CLU_1290016_0_0_1"/>
<dbReference type="GO" id="GO:0005634">
    <property type="term" value="C:nucleus"/>
    <property type="evidence" value="ECO:0007669"/>
    <property type="project" value="UniProtKB-SubCell"/>
</dbReference>
<dbReference type="Gene3D" id="3.30.160.60">
    <property type="entry name" value="Classic Zinc Finger"/>
    <property type="match status" value="2"/>
</dbReference>
<keyword evidence="6" id="KW-0539">Nucleus</keyword>
<comment type="subcellular location">
    <subcellularLocation>
        <location evidence="1">Nucleus</location>
    </subcellularLocation>
</comment>
<dbReference type="PROSITE" id="PS50157">
    <property type="entry name" value="ZINC_FINGER_C2H2_2"/>
    <property type="match status" value="3"/>
</dbReference>
<dbReference type="FunFam" id="3.30.160.60:FF:000145">
    <property type="entry name" value="Zinc finger protein 574"/>
    <property type="match status" value="1"/>
</dbReference>
<dbReference type="EMBL" id="DS268539">
    <property type="protein sequence ID" value="EFO88016.1"/>
    <property type="molecule type" value="Genomic_DNA"/>
</dbReference>
<evidence type="ECO:0000256" key="1">
    <source>
        <dbReference type="ARBA" id="ARBA00004123"/>
    </source>
</evidence>
<dbReference type="Proteomes" id="UP000008281">
    <property type="component" value="Unassembled WGS sequence"/>
</dbReference>
<dbReference type="InterPro" id="IPR036236">
    <property type="entry name" value="Znf_C2H2_sf"/>
</dbReference>
<keyword evidence="10" id="KW-1185">Reference proteome</keyword>
<evidence type="ECO:0000256" key="7">
    <source>
        <dbReference type="PROSITE-ProRule" id="PRU00042"/>
    </source>
</evidence>
<keyword evidence="3" id="KW-0677">Repeat</keyword>
<keyword evidence="2" id="KW-0479">Metal-binding</keyword>
<dbReference type="OrthoDB" id="5428132at2759"/>
<evidence type="ECO:0000256" key="5">
    <source>
        <dbReference type="ARBA" id="ARBA00022833"/>
    </source>
</evidence>
<evidence type="ECO:0000256" key="2">
    <source>
        <dbReference type="ARBA" id="ARBA00022723"/>
    </source>
</evidence>
<dbReference type="SUPFAM" id="SSF57667">
    <property type="entry name" value="beta-beta-alpha zinc fingers"/>
    <property type="match status" value="2"/>
</dbReference>
<feature type="domain" description="C2H2-type" evidence="8">
    <location>
        <begin position="146"/>
        <end position="169"/>
    </location>
</feature>
<sequence>MDNLDQFLKALNDLKADNGCTSSTSSQTPTEAYDLDPAAATNEVYAANGDQFSFKTGNDYLQAMLGWNNQFQTVVHTNKNYQTSYHQFSFDRQILEFREQLQEFTEKTDPGNNKCDKCDASFRFKTDLAAHMKNHPKPPVIFTKALPCSLCGEKFVNFDVFRVHRREKHPKIGFECETCGKRFEKKHNLRTHEKMHKKEGKLLKNQKFLGVTNF</sequence>
<accession>E3N6B3</accession>
<dbReference type="GO" id="GO:0008270">
    <property type="term" value="F:zinc ion binding"/>
    <property type="evidence" value="ECO:0007669"/>
    <property type="project" value="UniProtKB-KW"/>
</dbReference>
<dbReference type="STRING" id="31234.E3N6B3"/>
<dbReference type="AlphaFoldDB" id="E3N6B3"/>
<dbReference type="Pfam" id="PF00096">
    <property type="entry name" value="zf-C2H2"/>
    <property type="match status" value="2"/>
</dbReference>
<keyword evidence="4 7" id="KW-0863">Zinc-finger</keyword>
<dbReference type="PANTHER" id="PTHR24379">
    <property type="entry name" value="KRAB AND ZINC FINGER DOMAIN-CONTAINING"/>
    <property type="match status" value="1"/>
</dbReference>
<evidence type="ECO:0000259" key="8">
    <source>
        <dbReference type="PROSITE" id="PS50157"/>
    </source>
</evidence>
<dbReference type="eggNOG" id="KOG1721">
    <property type="taxonomic scope" value="Eukaryota"/>
</dbReference>
<dbReference type="SMART" id="SM00355">
    <property type="entry name" value="ZnF_C2H2"/>
    <property type="match status" value="3"/>
</dbReference>
<gene>
    <name evidence="9" type="ORF">CRE_05145</name>
</gene>
<reference evidence="9" key="1">
    <citation type="submission" date="2007-07" db="EMBL/GenBank/DDBJ databases">
        <title>PCAP assembly of the Caenorhabditis remanei genome.</title>
        <authorList>
            <consortium name="The Caenorhabditis remanei Sequencing Consortium"/>
            <person name="Wilson R.K."/>
        </authorList>
    </citation>
    <scope>NUCLEOTIDE SEQUENCE [LARGE SCALE GENOMIC DNA]</scope>
    <source>
        <strain evidence="9">PB4641</strain>
    </source>
</reference>
<dbReference type="PANTHER" id="PTHR24379:SF121">
    <property type="entry name" value="C2H2-TYPE DOMAIN-CONTAINING PROTEIN"/>
    <property type="match status" value="1"/>
</dbReference>